<name>A0A7X6JXH0_9RHOB</name>
<dbReference type="Proteomes" id="UP000526408">
    <property type="component" value="Unassembled WGS sequence"/>
</dbReference>
<comment type="caution">
    <text evidence="2">The sequence shown here is derived from an EMBL/GenBank/DDBJ whole genome shotgun (WGS) entry which is preliminary data.</text>
</comment>
<dbReference type="EMBL" id="JAAZQQ010000001">
    <property type="protein sequence ID" value="NKX43379.1"/>
    <property type="molecule type" value="Genomic_DNA"/>
</dbReference>
<evidence type="ECO:0000313" key="2">
    <source>
        <dbReference type="EMBL" id="NKX43379.1"/>
    </source>
</evidence>
<sequence length="357" mass="39878">MPRSRSLRAWLSGYRSAPPRLPETRPPHTHVVLLDGTMSTLRRGHETNIGLTYRLLQELPDSARVTLYYEPGIQWRGWKRSVEVLAGVGINRQIKRAYLFLARNYRPGDRIMLMGYSRGAYAVRSLAGLIDRMGLLRPAQIDPDTLDRVYALYREGRHDAPEARALRLARCHADVPIRFLGVYDTVRALGLRWPGLWRLVPMPHQFHSHALGPATQIARHALALDERRDAYAPVLWETTPGQADGGAVQQVWFRGSHGDVGGQIDGLRATRPLSNIPLVWMLSEAEAAGLPLPVHWRHRFLTDAGAPAIGMNRGMGKLFFLRHTRPVGLDPSERLHPTARAAAAARGLRLPLPAAPA</sequence>
<dbReference type="AlphaFoldDB" id="A0A7X6JXH0"/>
<gene>
    <name evidence="2" type="ORF">HCU73_02155</name>
</gene>
<evidence type="ECO:0000313" key="3">
    <source>
        <dbReference type="Proteomes" id="UP000526408"/>
    </source>
</evidence>
<dbReference type="SUPFAM" id="SSF53474">
    <property type="entry name" value="alpha/beta-Hydrolases"/>
    <property type="match status" value="1"/>
</dbReference>
<dbReference type="InterPro" id="IPR029058">
    <property type="entry name" value="AB_hydrolase_fold"/>
</dbReference>
<dbReference type="Pfam" id="PF09994">
    <property type="entry name" value="T6SS_Tle1-like_cat"/>
    <property type="match status" value="1"/>
</dbReference>
<accession>A0A7X6JXH0</accession>
<keyword evidence="3" id="KW-1185">Reference proteome</keyword>
<dbReference type="RefSeq" id="WP_168621749.1">
    <property type="nucleotide sequence ID" value="NZ_JAAZQQ010000001.1"/>
</dbReference>
<feature type="domain" description="T6SS Phospholipase effector Tle1-like catalytic" evidence="1">
    <location>
        <begin position="30"/>
        <end position="284"/>
    </location>
</feature>
<protein>
    <submittedName>
        <fullName evidence="2">DUF2235 domain-containing protein</fullName>
    </submittedName>
</protein>
<evidence type="ECO:0000259" key="1">
    <source>
        <dbReference type="Pfam" id="PF09994"/>
    </source>
</evidence>
<organism evidence="2 3">
    <name type="scientific">Roseicyclus persicicus</name>
    <dbReference type="NCBI Taxonomy" id="2650661"/>
    <lineage>
        <taxon>Bacteria</taxon>
        <taxon>Pseudomonadati</taxon>
        <taxon>Pseudomonadota</taxon>
        <taxon>Alphaproteobacteria</taxon>
        <taxon>Rhodobacterales</taxon>
        <taxon>Roseobacteraceae</taxon>
        <taxon>Roseicyclus</taxon>
    </lineage>
</organism>
<proteinExistence type="predicted"/>
<dbReference type="InterPro" id="IPR018712">
    <property type="entry name" value="Tle1-like_cat"/>
</dbReference>
<dbReference type="PANTHER" id="PTHR33840">
    <property type="match status" value="1"/>
</dbReference>
<reference evidence="2 3" key="1">
    <citation type="submission" date="2020-04" db="EMBL/GenBank/DDBJ databases">
        <authorList>
            <person name="Yoon J."/>
        </authorList>
    </citation>
    <scope>NUCLEOTIDE SEQUENCE [LARGE SCALE GENOMIC DNA]</scope>
    <source>
        <strain evidence="2 3">KMU-115</strain>
    </source>
</reference>
<dbReference type="PANTHER" id="PTHR33840:SF1">
    <property type="entry name" value="TLE1 PHOSPHOLIPASE DOMAIN-CONTAINING PROTEIN"/>
    <property type="match status" value="1"/>
</dbReference>